<protein>
    <submittedName>
        <fullName evidence="1">Uncharacterized protein</fullName>
    </submittedName>
</protein>
<dbReference type="AlphaFoldDB" id="A0A9Q7E575"/>
<dbReference type="EMBL" id="CP066558">
    <property type="protein sequence ID" value="QQF82803.1"/>
    <property type="molecule type" value="Genomic_DNA"/>
</dbReference>
<keyword evidence="2" id="KW-1185">Reference proteome</keyword>
<sequence length="65" mass="7647">MKEIIYFYLIVGCYVAHRKTAGLDVNSPDFLKSYLKIVCTYPKDLFAKFLSKKQYEDNDTQQSKE</sequence>
<organism evidence="1 2">
    <name type="scientific">Histophilus somni</name>
    <name type="common">Haemophilus somnus</name>
    <dbReference type="NCBI Taxonomy" id="731"/>
    <lineage>
        <taxon>Bacteria</taxon>
        <taxon>Pseudomonadati</taxon>
        <taxon>Pseudomonadota</taxon>
        <taxon>Gammaproteobacteria</taxon>
        <taxon>Pasteurellales</taxon>
        <taxon>Pasteurellaceae</taxon>
        <taxon>Histophilus</taxon>
    </lineage>
</organism>
<gene>
    <name evidence="1" type="ORF">JFL49_02480</name>
</gene>
<dbReference type="RefSeq" id="WP_075293417.1">
    <property type="nucleotide sequence ID" value="NZ_CP018802.1"/>
</dbReference>
<evidence type="ECO:0000313" key="1">
    <source>
        <dbReference type="EMBL" id="QQF82803.1"/>
    </source>
</evidence>
<proteinExistence type="predicted"/>
<dbReference type="Proteomes" id="UP000595373">
    <property type="component" value="Chromosome"/>
</dbReference>
<name>A0A9Q7E575_HISSO</name>
<reference evidence="1 2" key="1">
    <citation type="submission" date="2020-12" db="EMBL/GenBank/DDBJ databases">
        <title>ASc-MMNZ-VFA-070.</title>
        <authorList>
            <person name="Schryvers A."/>
            <person name="Mostafa Nazari M."/>
            <person name="Farshchi Andisi V."/>
            <person name="Timsit E."/>
            <person name="Walter Morck D."/>
        </authorList>
    </citation>
    <scope>NUCLEOTIDE SEQUENCE [LARGE SCALE GENOMIC DNA]</scope>
    <source>
        <strain evidence="1 2">ASc-MMNZ-VFA-070</strain>
    </source>
</reference>
<accession>A0A9Q7E575</accession>
<evidence type="ECO:0000313" key="2">
    <source>
        <dbReference type="Proteomes" id="UP000595373"/>
    </source>
</evidence>
<dbReference type="OrthoDB" id="5681191at2"/>